<dbReference type="OMA" id="QNIMCQA"/>
<dbReference type="HOGENOM" id="CLU_042941_6_3_1"/>
<proteinExistence type="inferred from homology"/>
<dbReference type="InterPro" id="IPR021765">
    <property type="entry name" value="UstYa-like"/>
</dbReference>
<dbReference type="STRING" id="1043005.A0A074YAP3"/>
<dbReference type="Proteomes" id="UP000030641">
    <property type="component" value="Unassembled WGS sequence"/>
</dbReference>
<comment type="similarity">
    <text evidence="2">Belongs to the ustYa family.</text>
</comment>
<dbReference type="RefSeq" id="XP_013341671.1">
    <property type="nucleotide sequence ID" value="XM_013486217.1"/>
</dbReference>
<protein>
    <submittedName>
        <fullName evidence="3">Uncharacterized protein</fullName>
    </submittedName>
</protein>
<dbReference type="OrthoDB" id="3687641at2759"/>
<dbReference type="PANTHER" id="PTHR33365:SF4">
    <property type="entry name" value="CYCLOCHLOROTINE BIOSYNTHESIS PROTEIN O"/>
    <property type="match status" value="1"/>
</dbReference>
<dbReference type="EMBL" id="KL584767">
    <property type="protein sequence ID" value="KEQ93034.1"/>
    <property type="molecule type" value="Genomic_DNA"/>
</dbReference>
<dbReference type="GeneID" id="25365134"/>
<organism evidence="3 4">
    <name type="scientific">Aureobasidium subglaciale (strain EXF-2481)</name>
    <name type="common">Aureobasidium pullulans var. subglaciale</name>
    <dbReference type="NCBI Taxonomy" id="1043005"/>
    <lineage>
        <taxon>Eukaryota</taxon>
        <taxon>Fungi</taxon>
        <taxon>Dikarya</taxon>
        <taxon>Ascomycota</taxon>
        <taxon>Pezizomycotina</taxon>
        <taxon>Dothideomycetes</taxon>
        <taxon>Dothideomycetidae</taxon>
        <taxon>Dothideales</taxon>
        <taxon>Saccotheciaceae</taxon>
        <taxon>Aureobasidium</taxon>
    </lineage>
</organism>
<name>A0A074YAP3_AURSE</name>
<evidence type="ECO:0000313" key="4">
    <source>
        <dbReference type="Proteomes" id="UP000030641"/>
    </source>
</evidence>
<gene>
    <name evidence="3" type="ORF">AUEXF2481DRAFT_346613</name>
</gene>
<dbReference type="Pfam" id="PF11807">
    <property type="entry name" value="UstYa"/>
    <property type="match status" value="1"/>
</dbReference>
<evidence type="ECO:0000313" key="3">
    <source>
        <dbReference type="EMBL" id="KEQ93034.1"/>
    </source>
</evidence>
<evidence type="ECO:0000256" key="1">
    <source>
        <dbReference type="ARBA" id="ARBA00004685"/>
    </source>
</evidence>
<dbReference type="AlphaFoldDB" id="A0A074YAP3"/>
<keyword evidence="4" id="KW-1185">Reference proteome</keyword>
<dbReference type="InParanoid" id="A0A074YAP3"/>
<comment type="pathway">
    <text evidence="1">Mycotoxin biosynthesis.</text>
</comment>
<dbReference type="GO" id="GO:0043386">
    <property type="term" value="P:mycotoxin biosynthetic process"/>
    <property type="evidence" value="ECO:0007669"/>
    <property type="project" value="InterPro"/>
</dbReference>
<reference evidence="3 4" key="1">
    <citation type="journal article" date="2014" name="BMC Genomics">
        <title>Genome sequencing of four Aureobasidium pullulans varieties: biotechnological potential, stress tolerance, and description of new species.</title>
        <authorList>
            <person name="Gostin Ar C."/>
            <person name="Ohm R.A."/>
            <person name="Kogej T."/>
            <person name="Sonjak S."/>
            <person name="Turk M."/>
            <person name="Zajc J."/>
            <person name="Zalar P."/>
            <person name="Grube M."/>
            <person name="Sun H."/>
            <person name="Han J."/>
            <person name="Sharma A."/>
            <person name="Chiniquy J."/>
            <person name="Ngan C.Y."/>
            <person name="Lipzen A."/>
            <person name="Barry K."/>
            <person name="Grigoriev I.V."/>
            <person name="Gunde-Cimerman N."/>
        </authorList>
    </citation>
    <scope>NUCLEOTIDE SEQUENCE [LARGE SCALE GENOMIC DNA]</scope>
    <source>
        <strain evidence="3 4">EXF-2481</strain>
    </source>
</reference>
<accession>A0A074YAP3</accession>
<sequence>MLTKKAPIWEAVQYQKKVFYAGHNGSSPYMGLPSPGLDEAWANITEGHLILINSTGVEALGFSTTNATNVDGLYFAVPEYYHQMHCLDNIRKYIFRDSYPDFLPFHGTDEQVWGHVDHCIDLLRQRIMCTADVGLIIYYWEGPERIPKANFATEHMCRNLDAIDGWVRDHSWEEGKQLKDLVYPQQRHAGT</sequence>
<evidence type="ECO:0000256" key="2">
    <source>
        <dbReference type="ARBA" id="ARBA00035112"/>
    </source>
</evidence>
<dbReference type="PANTHER" id="PTHR33365">
    <property type="entry name" value="YALI0B05434P"/>
    <property type="match status" value="1"/>
</dbReference>